<feature type="compositionally biased region" description="Low complexity" evidence="1">
    <location>
        <begin position="335"/>
        <end position="367"/>
    </location>
</feature>
<feature type="compositionally biased region" description="Basic and acidic residues" evidence="1">
    <location>
        <begin position="951"/>
        <end position="974"/>
    </location>
</feature>
<feature type="compositionally biased region" description="Basic and acidic residues" evidence="1">
    <location>
        <begin position="626"/>
        <end position="643"/>
    </location>
</feature>
<feature type="compositionally biased region" description="Low complexity" evidence="1">
    <location>
        <begin position="834"/>
        <end position="846"/>
    </location>
</feature>
<feature type="compositionally biased region" description="Polar residues" evidence="1">
    <location>
        <begin position="109"/>
        <end position="118"/>
    </location>
</feature>
<name>A0A9P5MY51_9AGAM</name>
<feature type="region of interest" description="Disordered" evidence="1">
    <location>
        <begin position="81"/>
        <end position="997"/>
    </location>
</feature>
<feature type="compositionally biased region" description="Acidic residues" evidence="1">
    <location>
        <begin position="382"/>
        <end position="394"/>
    </location>
</feature>
<proteinExistence type="predicted"/>
<feature type="compositionally biased region" description="Polar residues" evidence="1">
    <location>
        <begin position="190"/>
        <end position="208"/>
    </location>
</feature>
<feature type="compositionally biased region" description="Low complexity" evidence="1">
    <location>
        <begin position="862"/>
        <end position="875"/>
    </location>
</feature>
<feature type="compositionally biased region" description="Low complexity" evidence="1">
    <location>
        <begin position="440"/>
        <end position="479"/>
    </location>
</feature>
<organism evidence="2 3">
    <name type="scientific">Russula ochroleuca</name>
    <dbReference type="NCBI Taxonomy" id="152965"/>
    <lineage>
        <taxon>Eukaryota</taxon>
        <taxon>Fungi</taxon>
        <taxon>Dikarya</taxon>
        <taxon>Basidiomycota</taxon>
        <taxon>Agaricomycotina</taxon>
        <taxon>Agaricomycetes</taxon>
        <taxon>Russulales</taxon>
        <taxon>Russulaceae</taxon>
        <taxon>Russula</taxon>
    </lineage>
</organism>
<feature type="region of interest" description="Disordered" evidence="1">
    <location>
        <begin position="1"/>
        <end position="61"/>
    </location>
</feature>
<keyword evidence="3" id="KW-1185">Reference proteome</keyword>
<reference evidence="2" key="2">
    <citation type="journal article" date="2020" name="Nat. Commun.">
        <title>Large-scale genome sequencing of mycorrhizal fungi provides insights into the early evolution of symbiotic traits.</title>
        <authorList>
            <person name="Miyauchi S."/>
            <person name="Kiss E."/>
            <person name="Kuo A."/>
            <person name="Drula E."/>
            <person name="Kohler A."/>
            <person name="Sanchez-Garcia M."/>
            <person name="Morin E."/>
            <person name="Andreopoulos B."/>
            <person name="Barry K.W."/>
            <person name="Bonito G."/>
            <person name="Buee M."/>
            <person name="Carver A."/>
            <person name="Chen C."/>
            <person name="Cichocki N."/>
            <person name="Clum A."/>
            <person name="Culley D."/>
            <person name="Crous P.W."/>
            <person name="Fauchery L."/>
            <person name="Girlanda M."/>
            <person name="Hayes R.D."/>
            <person name="Keri Z."/>
            <person name="LaButti K."/>
            <person name="Lipzen A."/>
            <person name="Lombard V."/>
            <person name="Magnuson J."/>
            <person name="Maillard F."/>
            <person name="Murat C."/>
            <person name="Nolan M."/>
            <person name="Ohm R.A."/>
            <person name="Pangilinan J."/>
            <person name="Pereira M.F."/>
            <person name="Perotto S."/>
            <person name="Peter M."/>
            <person name="Pfister S."/>
            <person name="Riley R."/>
            <person name="Sitrit Y."/>
            <person name="Stielow J.B."/>
            <person name="Szollosi G."/>
            <person name="Zifcakova L."/>
            <person name="Stursova M."/>
            <person name="Spatafora J.W."/>
            <person name="Tedersoo L."/>
            <person name="Vaario L.M."/>
            <person name="Yamada A."/>
            <person name="Yan M."/>
            <person name="Wang P."/>
            <person name="Xu J."/>
            <person name="Bruns T."/>
            <person name="Baldrian P."/>
            <person name="Vilgalys R."/>
            <person name="Dunand C."/>
            <person name="Henrissat B."/>
            <person name="Grigoriev I.V."/>
            <person name="Hibbett D."/>
            <person name="Nagy L.G."/>
            <person name="Martin F.M."/>
        </authorList>
    </citation>
    <scope>NUCLEOTIDE SEQUENCE</scope>
    <source>
        <strain evidence="2">Prilba</strain>
    </source>
</reference>
<reference evidence="2" key="1">
    <citation type="submission" date="2019-10" db="EMBL/GenBank/DDBJ databases">
        <authorList>
            <consortium name="DOE Joint Genome Institute"/>
            <person name="Kuo A."/>
            <person name="Miyauchi S."/>
            <person name="Kiss E."/>
            <person name="Drula E."/>
            <person name="Kohler A."/>
            <person name="Sanchez-Garcia M."/>
            <person name="Andreopoulos B."/>
            <person name="Barry K.W."/>
            <person name="Bonito G."/>
            <person name="Buee M."/>
            <person name="Carver A."/>
            <person name="Chen C."/>
            <person name="Cichocki N."/>
            <person name="Clum A."/>
            <person name="Culley D."/>
            <person name="Crous P.W."/>
            <person name="Fauchery L."/>
            <person name="Girlanda M."/>
            <person name="Hayes R."/>
            <person name="Keri Z."/>
            <person name="LaButti K."/>
            <person name="Lipzen A."/>
            <person name="Lombard V."/>
            <person name="Magnuson J."/>
            <person name="Maillard F."/>
            <person name="Morin E."/>
            <person name="Murat C."/>
            <person name="Nolan M."/>
            <person name="Ohm R."/>
            <person name="Pangilinan J."/>
            <person name="Pereira M."/>
            <person name="Perotto S."/>
            <person name="Peter M."/>
            <person name="Riley R."/>
            <person name="Sitrit Y."/>
            <person name="Stielow B."/>
            <person name="Szollosi G."/>
            <person name="Zifcakova L."/>
            <person name="Stursova M."/>
            <person name="Spatafora J.W."/>
            <person name="Tedersoo L."/>
            <person name="Vaario L.-M."/>
            <person name="Yamada A."/>
            <person name="Yan M."/>
            <person name="Wang P."/>
            <person name="Xu J."/>
            <person name="Bruns T."/>
            <person name="Baldrian P."/>
            <person name="Vilgalys R."/>
            <person name="Henrissat B."/>
            <person name="Grigoriev I.V."/>
            <person name="Hibbett D."/>
            <person name="Nagy L.G."/>
            <person name="Martin F.M."/>
        </authorList>
    </citation>
    <scope>NUCLEOTIDE SEQUENCE</scope>
    <source>
        <strain evidence="2">Prilba</strain>
    </source>
</reference>
<evidence type="ECO:0000313" key="3">
    <source>
        <dbReference type="Proteomes" id="UP000759537"/>
    </source>
</evidence>
<dbReference type="EMBL" id="WHVB01000006">
    <property type="protein sequence ID" value="KAF8481664.1"/>
    <property type="molecule type" value="Genomic_DNA"/>
</dbReference>
<feature type="compositionally biased region" description="Pro residues" evidence="1">
    <location>
        <begin position="30"/>
        <end position="39"/>
    </location>
</feature>
<gene>
    <name evidence="2" type="ORF">DFH94DRAFT_691309</name>
</gene>
<evidence type="ECO:0000256" key="1">
    <source>
        <dbReference type="SAM" id="MobiDB-lite"/>
    </source>
</evidence>
<feature type="region of interest" description="Disordered" evidence="1">
    <location>
        <begin position="1223"/>
        <end position="1333"/>
    </location>
</feature>
<dbReference type="Proteomes" id="UP000759537">
    <property type="component" value="Unassembled WGS sequence"/>
</dbReference>
<feature type="compositionally biased region" description="Polar residues" evidence="1">
    <location>
        <begin position="727"/>
        <end position="738"/>
    </location>
</feature>
<feature type="compositionally biased region" description="Polar residues" evidence="1">
    <location>
        <begin position="227"/>
        <end position="236"/>
    </location>
</feature>
<feature type="compositionally biased region" description="Low complexity" evidence="1">
    <location>
        <begin position="87"/>
        <end position="98"/>
    </location>
</feature>
<feature type="compositionally biased region" description="Low complexity" evidence="1">
    <location>
        <begin position="1282"/>
        <end position="1299"/>
    </location>
</feature>
<dbReference type="OrthoDB" id="2687738at2759"/>
<sequence>MPAFFAFFSKRDSSGVLRKSPRSSSSQPSPSTPTSPPHAPSTKSFPSPSIADTSEQLESSELSLEAEYVLADAELSPVNSNAIYPLSSSSNAASTSTTKLKMPFRRKQTASSKLTNIPSHPPTVPPKGPHKSSVESSVSDSPSLLPPPSRSAIFGSYADPHSASSTRSLPQGVPAIQPRRSSRDVPQMYETMSNPDSHTAFTTPQSKQPGKGGLFSWARPRARTKSKPSQPDSSLSYAPRLTLPPPDSFNLKSFRHVTIPTPETPSSGSPSDKDPPPRPRPRGGSQASDSSQRISVAAFREAQARRSATNSPVPSLPGDRDSFPPGQVRNRKRSALATPPSTTTAGSQPRSPQPSTSQMRSPPTRSSIAPLYFSVSTTSSEYSEEEESESEEEATLTPRRRRTITSRSAQSEAGFRSSPVLSYGASRSDIGHGPMPGILNRPSPSPRNNANNSPNPSGSGNRSRTSSVYSRTRVSLSTSALVPAAATKRAPAVSRNSAAVSRPTHPPPRSRSRASTSSESSSQSSSSEDLPLASLQRPSSAMSRGSGPSRRPTKPLVDIGQLVGENSAIPPRASEPSNPPQLAAEADSPTTRYRKTSLGFGERLSAIASGLGGLQSSRSKSPDSMSDSRDEAFTPPEIPEKPRPSQSPILPPSISNTKPASPVLKSKITKSSPKSFATPKLDTLSLNRDPGISPPTSSSTSSDAPIPHITPTPIRERQEPPAFAVTSRPTSHASNPSIGTLAALDKAIADMDDEPGPRRSVAAMADRPKEDQQQQQRRRQPHEDSQTTVRVVRTAPPKSSREEPLPVPRPRSRSRPPAVGVTVSNIHLTPPPSSASNSRSALRQASGSGAVVPPRKPFALRDSSPASSAGDSSSSRMPITPRDGSELGSGPTGRPAVGHRKRVSVTFLDETQGEKEAREKERESRRPSTGKRPGHGRGPPPIVSSSSDDEGTARDREREAEVKRKERRRTEAKAAIELGNVINGTGPIDDDDDDEGQPMNVPPRMSMAMGMGMGMNTGNNIPFPTSVGPVGLQGQWGAQGAAAFGGQLGNLQMQNLLNAGGPGLAGSMDTGAGMNMNGMVDPRVFAVHQQAMMIAKQTYQLAVAQQAMRDAADEWERGSAISGWTGGRSSVSTPNILNMGMGLNMNVGGGGGGMGGYPGAAGSFAMSGAGGMWPGGAMPGFPGNSARAMYSGNYAASEIGGGGGHRSGGGGWATSSVYGESFGAPRDRPLRPPRQSNLMHVSPSPLSSGSGSGGSALVSKREGGRPRTRTAPSLGASGGGQRASVAAGAGASAGAANSTGGPGVLKKRPDAPSSSGFGLVGSVSPPSSWKGPS</sequence>
<feature type="compositionally biased region" description="Basic and acidic residues" evidence="1">
    <location>
        <begin position="912"/>
        <end position="926"/>
    </location>
</feature>
<protein>
    <submittedName>
        <fullName evidence="2">Uncharacterized protein</fullName>
    </submittedName>
</protein>
<feature type="compositionally biased region" description="Low complexity" evidence="1">
    <location>
        <begin position="644"/>
        <end position="655"/>
    </location>
</feature>
<evidence type="ECO:0000313" key="2">
    <source>
        <dbReference type="EMBL" id="KAF8481664.1"/>
    </source>
</evidence>
<feature type="compositionally biased region" description="Low complexity" evidence="1">
    <location>
        <begin position="1312"/>
        <end position="1333"/>
    </location>
</feature>
<accession>A0A9P5MY51</accession>
<feature type="compositionally biased region" description="Low complexity" evidence="1">
    <location>
        <begin position="513"/>
        <end position="527"/>
    </location>
</feature>
<feature type="compositionally biased region" description="Low complexity" evidence="1">
    <location>
        <begin position="258"/>
        <end position="270"/>
    </location>
</feature>
<feature type="compositionally biased region" description="Low complexity" evidence="1">
    <location>
        <begin position="616"/>
        <end position="625"/>
    </location>
</feature>
<comment type="caution">
    <text evidence="2">The sequence shown here is derived from an EMBL/GenBank/DDBJ whole genome shotgun (WGS) entry which is preliminary data.</text>
</comment>
<feature type="compositionally biased region" description="Low complexity" evidence="1">
    <location>
        <begin position="134"/>
        <end position="143"/>
    </location>
</feature>